<reference evidence="3" key="1">
    <citation type="submission" date="2016-10" db="EMBL/GenBank/DDBJ databases">
        <authorList>
            <person name="Varghese N."/>
            <person name="Submissions S."/>
        </authorList>
    </citation>
    <scope>NUCLEOTIDE SEQUENCE [LARGE SCALE GENOMIC DNA]</scope>
    <source>
        <strain evidence="3">DSM 17044</strain>
    </source>
</reference>
<feature type="compositionally biased region" description="Pro residues" evidence="1">
    <location>
        <begin position="22"/>
        <end position="38"/>
    </location>
</feature>
<keyword evidence="3" id="KW-1185">Reference proteome</keyword>
<gene>
    <name evidence="2" type="ORF">SAMN05444354_103392</name>
</gene>
<feature type="region of interest" description="Disordered" evidence="1">
    <location>
        <begin position="1"/>
        <end position="74"/>
    </location>
</feature>
<protein>
    <submittedName>
        <fullName evidence="2">Uncharacterized protein</fullName>
    </submittedName>
</protein>
<organism evidence="2 3">
    <name type="scientific">Stigmatella aurantiaca</name>
    <dbReference type="NCBI Taxonomy" id="41"/>
    <lineage>
        <taxon>Bacteria</taxon>
        <taxon>Pseudomonadati</taxon>
        <taxon>Myxococcota</taxon>
        <taxon>Myxococcia</taxon>
        <taxon>Myxococcales</taxon>
        <taxon>Cystobacterineae</taxon>
        <taxon>Archangiaceae</taxon>
        <taxon>Stigmatella</taxon>
    </lineage>
</organism>
<evidence type="ECO:0000256" key="1">
    <source>
        <dbReference type="SAM" id="MobiDB-lite"/>
    </source>
</evidence>
<dbReference type="AlphaFoldDB" id="A0A1H7M216"/>
<evidence type="ECO:0000313" key="3">
    <source>
        <dbReference type="Proteomes" id="UP000182719"/>
    </source>
</evidence>
<name>A0A1H7M216_STIAU</name>
<feature type="region of interest" description="Disordered" evidence="1">
    <location>
        <begin position="270"/>
        <end position="301"/>
    </location>
</feature>
<sequence>MKSFKFGGFKPSSLFGPKPDAPRPSVPSPSTPRPPGNPAGPRDGFETPGGTRPRGLFGGPSQRPNADVTPEFTSNPMNFAGNNVLNGYNMFPTGRPEGVTLPTPQRPFVPANQSVVSLNVNQNQGNSHLTATPAGGPGTQAHYLHYLSTGTGRFAGLEGVPLHPRPNDPSMVVTGPLNGCAVHTMHNSNNNTMSVIHHADYSKNGDAELDEFLAQNPNLRLAGSVKPSDYAHSTGVGRVETGATSFLHYDRPPNGGQGQWTMVTQLNDWKNGGTGAGTRPELGRPQNLPTPWVQTTPLDLP</sequence>
<evidence type="ECO:0000313" key="2">
    <source>
        <dbReference type="EMBL" id="SEL04647.1"/>
    </source>
</evidence>
<accession>A0A1H7M216</accession>
<feature type="compositionally biased region" description="Polar residues" evidence="1">
    <location>
        <begin position="287"/>
        <end position="301"/>
    </location>
</feature>
<dbReference type="Proteomes" id="UP000182719">
    <property type="component" value="Unassembled WGS sequence"/>
</dbReference>
<dbReference type="EMBL" id="FOAP01000003">
    <property type="protein sequence ID" value="SEL04647.1"/>
    <property type="molecule type" value="Genomic_DNA"/>
</dbReference>
<proteinExistence type="predicted"/>
<dbReference type="RefSeq" id="WP_075005973.1">
    <property type="nucleotide sequence ID" value="NZ_FOAP01000003.1"/>
</dbReference>
<dbReference type="OrthoDB" id="5383249at2"/>